<evidence type="ECO:0000256" key="2">
    <source>
        <dbReference type="ARBA" id="ARBA00007613"/>
    </source>
</evidence>
<keyword evidence="5" id="KW-0812">Transmembrane</keyword>
<keyword evidence="7" id="KW-0998">Cell outer membrane</keyword>
<evidence type="ECO:0000313" key="8">
    <source>
        <dbReference type="EMBL" id="RJF94221.1"/>
    </source>
</evidence>
<evidence type="ECO:0000256" key="5">
    <source>
        <dbReference type="ARBA" id="ARBA00022692"/>
    </source>
</evidence>
<dbReference type="GO" id="GO:0015562">
    <property type="term" value="F:efflux transmembrane transporter activity"/>
    <property type="evidence" value="ECO:0007669"/>
    <property type="project" value="InterPro"/>
</dbReference>
<dbReference type="GO" id="GO:1990281">
    <property type="term" value="C:efflux pump complex"/>
    <property type="evidence" value="ECO:0007669"/>
    <property type="project" value="TreeGrafter"/>
</dbReference>
<protein>
    <submittedName>
        <fullName evidence="8">Agglutination protein</fullName>
    </submittedName>
</protein>
<evidence type="ECO:0000256" key="6">
    <source>
        <dbReference type="ARBA" id="ARBA00023136"/>
    </source>
</evidence>
<comment type="caution">
    <text evidence="8">The sequence shown here is derived from an EMBL/GenBank/DDBJ whole genome shotgun (WGS) entry which is preliminary data.</text>
</comment>
<evidence type="ECO:0000256" key="4">
    <source>
        <dbReference type="ARBA" id="ARBA00022452"/>
    </source>
</evidence>
<evidence type="ECO:0000313" key="9">
    <source>
        <dbReference type="Proteomes" id="UP000286100"/>
    </source>
</evidence>
<organism evidence="8 9">
    <name type="scientific">Sphingomonas cavernae</name>
    <dbReference type="NCBI Taxonomy" id="2320861"/>
    <lineage>
        <taxon>Bacteria</taxon>
        <taxon>Pseudomonadati</taxon>
        <taxon>Pseudomonadota</taxon>
        <taxon>Alphaproteobacteria</taxon>
        <taxon>Sphingomonadales</taxon>
        <taxon>Sphingomonadaceae</taxon>
        <taxon>Sphingomonas</taxon>
    </lineage>
</organism>
<dbReference type="Pfam" id="PF02321">
    <property type="entry name" value="OEP"/>
    <property type="match status" value="2"/>
</dbReference>
<evidence type="ECO:0000256" key="3">
    <source>
        <dbReference type="ARBA" id="ARBA00022448"/>
    </source>
</evidence>
<dbReference type="SUPFAM" id="SSF56954">
    <property type="entry name" value="Outer membrane efflux proteins (OEP)"/>
    <property type="match status" value="1"/>
</dbReference>
<evidence type="ECO:0000256" key="7">
    <source>
        <dbReference type="ARBA" id="ARBA00023237"/>
    </source>
</evidence>
<dbReference type="PANTHER" id="PTHR30026:SF22">
    <property type="entry name" value="OUTER MEMBRANE EFFLUX PROTEIN"/>
    <property type="match status" value="1"/>
</dbReference>
<dbReference type="Proteomes" id="UP000286100">
    <property type="component" value="Unassembled WGS sequence"/>
</dbReference>
<dbReference type="InterPro" id="IPR003423">
    <property type="entry name" value="OMP_efflux"/>
</dbReference>
<dbReference type="InterPro" id="IPR051906">
    <property type="entry name" value="TolC-like"/>
</dbReference>
<dbReference type="GO" id="GO:0009279">
    <property type="term" value="C:cell outer membrane"/>
    <property type="evidence" value="ECO:0007669"/>
    <property type="project" value="UniProtKB-SubCell"/>
</dbReference>
<keyword evidence="3" id="KW-0813">Transport</keyword>
<keyword evidence="6" id="KW-0472">Membrane</keyword>
<dbReference type="EMBL" id="QYUM01000002">
    <property type="protein sequence ID" value="RJF94221.1"/>
    <property type="molecule type" value="Genomic_DNA"/>
</dbReference>
<proteinExistence type="inferred from homology"/>
<name>A0A418WSK6_9SPHN</name>
<reference evidence="8 9" key="1">
    <citation type="submission" date="2018-09" db="EMBL/GenBank/DDBJ databases">
        <authorList>
            <person name="Zhu H."/>
        </authorList>
    </citation>
    <scope>NUCLEOTIDE SEQUENCE [LARGE SCALE GENOMIC DNA]</scope>
    <source>
        <strain evidence="8 9">K2R01-6</strain>
    </source>
</reference>
<comment type="similarity">
    <text evidence="2">Belongs to the outer membrane factor (OMF) (TC 1.B.17) family.</text>
</comment>
<dbReference type="GO" id="GO:0015288">
    <property type="term" value="F:porin activity"/>
    <property type="evidence" value="ECO:0007669"/>
    <property type="project" value="TreeGrafter"/>
</dbReference>
<dbReference type="OrthoDB" id="9814637at2"/>
<dbReference type="AlphaFoldDB" id="A0A418WSK6"/>
<dbReference type="PANTHER" id="PTHR30026">
    <property type="entry name" value="OUTER MEMBRANE PROTEIN TOLC"/>
    <property type="match status" value="1"/>
</dbReference>
<comment type="subcellular location">
    <subcellularLocation>
        <location evidence="1">Cell outer membrane</location>
    </subcellularLocation>
</comment>
<accession>A0A418WSK6</accession>
<gene>
    <name evidence="8" type="ORF">D3876_03755</name>
</gene>
<evidence type="ECO:0000256" key="1">
    <source>
        <dbReference type="ARBA" id="ARBA00004442"/>
    </source>
</evidence>
<dbReference type="Gene3D" id="1.20.1600.10">
    <property type="entry name" value="Outer membrane efflux proteins (OEP)"/>
    <property type="match status" value="1"/>
</dbReference>
<keyword evidence="9" id="KW-1185">Reference proteome</keyword>
<sequence>MIGVPGALMLSVAGLAQAQTVDLKSAIEAALESHPEINQAAMNKEAIEFERKQAQGLFMPRVTTEASAGVRRLENNTRRSLGIADQTLYPLESSLVAEQVIYDSGVRSSELKRQASRTDGAALRVEERSEFVALNVSRQYLDYLLQQRIVAASEDNVAFHQGLTNDLREGVAKGSISIADQQQAEERLQSARVRRTEAQEELVNAAIAFRTLTGLSIEQVSMPPSLRASLPPSLAEAVEGARDKNPRVREAMADIDAAHAMVDKARAEMYPVLSVEGTGRVGDDVDGFRGRTEDLQARVVLRWNAFDGNINRNKVQEMVRRSSEARFRMHQLQREAEEDVRRAWNRWEQQGTLVTELEQQSRVTDDLLLSYREQFNVGRRSLLDVLDSQNTRYNVQVRTETARFAQIFSEYQVLAATNALLTSMGIAPPGSAKTYARDRFKVGPTDPAETMYRRYPK</sequence>
<keyword evidence="4" id="KW-1134">Transmembrane beta strand</keyword>